<dbReference type="InterPro" id="IPR036388">
    <property type="entry name" value="WH-like_DNA-bd_sf"/>
</dbReference>
<dbReference type="Gene3D" id="3.40.190.10">
    <property type="entry name" value="Periplasmic binding protein-like II"/>
    <property type="match status" value="2"/>
</dbReference>
<comment type="similarity">
    <text evidence="1">Belongs to the LysR transcriptional regulatory family.</text>
</comment>
<evidence type="ECO:0000313" key="6">
    <source>
        <dbReference type="EMBL" id="KVM24767.1"/>
    </source>
</evidence>
<dbReference type="PROSITE" id="PS50931">
    <property type="entry name" value="HTH_LYSR"/>
    <property type="match status" value="1"/>
</dbReference>
<dbReference type="AlphaFoldDB" id="A0AB73FUM4"/>
<dbReference type="EMBL" id="LOZE01000114">
    <property type="protein sequence ID" value="KVM24767.1"/>
    <property type="molecule type" value="Genomic_DNA"/>
</dbReference>
<dbReference type="GO" id="GO:0000976">
    <property type="term" value="F:transcription cis-regulatory region binding"/>
    <property type="evidence" value="ECO:0007669"/>
    <property type="project" value="TreeGrafter"/>
</dbReference>
<dbReference type="Pfam" id="PF00126">
    <property type="entry name" value="HTH_1"/>
    <property type="match status" value="1"/>
</dbReference>
<evidence type="ECO:0000256" key="2">
    <source>
        <dbReference type="ARBA" id="ARBA00023015"/>
    </source>
</evidence>
<comment type="caution">
    <text evidence="6">The sequence shown here is derived from an EMBL/GenBank/DDBJ whole genome shotgun (WGS) entry which is preliminary data.</text>
</comment>
<evidence type="ECO:0000256" key="4">
    <source>
        <dbReference type="ARBA" id="ARBA00023163"/>
    </source>
</evidence>
<dbReference type="InterPro" id="IPR000847">
    <property type="entry name" value="LysR_HTH_N"/>
</dbReference>
<evidence type="ECO:0000313" key="7">
    <source>
        <dbReference type="Proteomes" id="UP000061665"/>
    </source>
</evidence>
<evidence type="ECO:0000256" key="3">
    <source>
        <dbReference type="ARBA" id="ARBA00023125"/>
    </source>
</evidence>
<feature type="domain" description="HTH lysR-type" evidence="5">
    <location>
        <begin position="1"/>
        <end position="58"/>
    </location>
</feature>
<dbReference type="InterPro" id="IPR036390">
    <property type="entry name" value="WH_DNA-bd_sf"/>
</dbReference>
<dbReference type="Pfam" id="PF03466">
    <property type="entry name" value="LysR_substrate"/>
    <property type="match status" value="1"/>
</dbReference>
<protein>
    <submittedName>
        <fullName evidence="6">LysR family transcriptional regulator</fullName>
    </submittedName>
</protein>
<organism evidence="6 7">
    <name type="scientific">Burkholderia ubonensis</name>
    <dbReference type="NCBI Taxonomy" id="101571"/>
    <lineage>
        <taxon>Bacteria</taxon>
        <taxon>Pseudomonadati</taxon>
        <taxon>Pseudomonadota</taxon>
        <taxon>Betaproteobacteria</taxon>
        <taxon>Burkholderiales</taxon>
        <taxon>Burkholderiaceae</taxon>
        <taxon>Burkholderia</taxon>
        <taxon>Burkholderia cepacia complex</taxon>
    </lineage>
</organism>
<dbReference type="GO" id="GO:0003700">
    <property type="term" value="F:DNA-binding transcription factor activity"/>
    <property type="evidence" value="ECO:0007669"/>
    <property type="project" value="InterPro"/>
</dbReference>
<reference evidence="6 7" key="1">
    <citation type="submission" date="2015-11" db="EMBL/GenBank/DDBJ databases">
        <title>Expanding the genomic diversity of Burkholderia species for the development of highly accurate diagnostics.</title>
        <authorList>
            <person name="Sahl J."/>
            <person name="Keim P."/>
            <person name="Wagner D."/>
        </authorList>
    </citation>
    <scope>NUCLEOTIDE SEQUENCE [LARGE SCALE GENOMIC DNA]</scope>
    <source>
        <strain evidence="6 7">MSMB2058</strain>
    </source>
</reference>
<dbReference type="SUPFAM" id="SSF46785">
    <property type="entry name" value="Winged helix' DNA-binding domain"/>
    <property type="match status" value="1"/>
</dbReference>
<keyword evidence="3" id="KW-0238">DNA-binding</keyword>
<dbReference type="Gene3D" id="1.10.10.10">
    <property type="entry name" value="Winged helix-like DNA-binding domain superfamily/Winged helix DNA-binding domain"/>
    <property type="match status" value="1"/>
</dbReference>
<dbReference type="PANTHER" id="PTHR30126">
    <property type="entry name" value="HTH-TYPE TRANSCRIPTIONAL REGULATOR"/>
    <property type="match status" value="1"/>
</dbReference>
<name>A0AB73FUM4_9BURK</name>
<sequence length="290" mass="31653">MDTRFLRSLVAVVETGSIAAAARKENLTAAAISQRIQALERIFSCELLIRGAHSTTPSEHCLALLPRMRTLIRMAAELHDALEEDSLSGDLRVGAISTALTGILPRVMEQLSITAPALRLRITPGDSRSLYEQIVSGELDGAILVQPPLALPKTLRCDVVRAEPLLLVSDQPVKKNDIKSIILDRPLIGYDSNSWGGQIAMRYLAEHALNPEILCELDSLEAISILVKKGMGVSLVPAWVGLDPEQIHVALVSEATRYLRRIVLLTGLPPRRPLALDAFRSLLPTTPPKH</sequence>
<gene>
    <name evidence="6" type="ORF">WJ53_14665</name>
</gene>
<evidence type="ECO:0000256" key="1">
    <source>
        <dbReference type="ARBA" id="ARBA00009437"/>
    </source>
</evidence>
<dbReference type="Proteomes" id="UP000061665">
    <property type="component" value="Unassembled WGS sequence"/>
</dbReference>
<keyword evidence="2" id="KW-0805">Transcription regulation</keyword>
<dbReference type="PANTHER" id="PTHR30126:SF94">
    <property type="entry name" value="LYSR FAMILY TRANSCRIPTIONAL REGULATOR"/>
    <property type="match status" value="1"/>
</dbReference>
<dbReference type="SUPFAM" id="SSF53850">
    <property type="entry name" value="Periplasmic binding protein-like II"/>
    <property type="match status" value="1"/>
</dbReference>
<evidence type="ECO:0000259" key="5">
    <source>
        <dbReference type="PROSITE" id="PS50931"/>
    </source>
</evidence>
<keyword evidence="4" id="KW-0804">Transcription</keyword>
<dbReference type="InterPro" id="IPR005119">
    <property type="entry name" value="LysR_subst-bd"/>
</dbReference>
<proteinExistence type="inferred from homology"/>
<accession>A0AB73FUM4</accession>
<dbReference type="RefSeq" id="WP_059724710.1">
    <property type="nucleotide sequence ID" value="NZ_LOYI01000056.1"/>
</dbReference>